<evidence type="ECO:0000313" key="2">
    <source>
        <dbReference type="Proteomes" id="UP001212263"/>
    </source>
</evidence>
<proteinExistence type="predicted"/>
<reference evidence="1" key="1">
    <citation type="submission" date="2023-01" db="EMBL/GenBank/DDBJ databases">
        <title>Human gut microbiome strain richness.</title>
        <authorList>
            <person name="Chen-Liaw A."/>
        </authorList>
    </citation>
    <scope>NUCLEOTIDE SEQUENCE</scope>
    <source>
        <strain evidence="1">RTP21484st1_B7_RTP21484_190118</strain>
    </source>
</reference>
<dbReference type="RefSeq" id="WP_147349904.1">
    <property type="nucleotide sequence ID" value="NZ_JAQMRB010000002.1"/>
</dbReference>
<accession>A0AAW6FE95</accession>
<name>A0AAW6FE95_9BACT</name>
<gene>
    <name evidence="1" type="ORF">PN645_00190</name>
</gene>
<organism evidence="1 2">
    <name type="scientific">Odoribacter splanchnicus</name>
    <dbReference type="NCBI Taxonomy" id="28118"/>
    <lineage>
        <taxon>Bacteria</taxon>
        <taxon>Pseudomonadati</taxon>
        <taxon>Bacteroidota</taxon>
        <taxon>Bacteroidia</taxon>
        <taxon>Bacteroidales</taxon>
        <taxon>Odoribacteraceae</taxon>
        <taxon>Odoribacter</taxon>
    </lineage>
</organism>
<dbReference type="EMBL" id="JAQMRD010000001">
    <property type="protein sequence ID" value="MDB9221420.1"/>
    <property type="molecule type" value="Genomic_DNA"/>
</dbReference>
<protein>
    <recommendedName>
        <fullName evidence="3">DUF4906 domain-containing protein</fullName>
    </recommendedName>
</protein>
<comment type="caution">
    <text evidence="1">The sequence shown here is derived from an EMBL/GenBank/DDBJ whole genome shotgun (WGS) entry which is preliminary data.</text>
</comment>
<evidence type="ECO:0000313" key="1">
    <source>
        <dbReference type="EMBL" id="MDB9221420.1"/>
    </source>
</evidence>
<dbReference type="PROSITE" id="PS51257">
    <property type="entry name" value="PROKAR_LIPOPROTEIN"/>
    <property type="match status" value="1"/>
</dbReference>
<dbReference type="AlphaFoldDB" id="A0AAW6FE95"/>
<evidence type="ECO:0008006" key="3">
    <source>
        <dbReference type="Google" id="ProtNLM"/>
    </source>
</evidence>
<dbReference type="Proteomes" id="UP001212263">
    <property type="component" value="Unassembled WGS sequence"/>
</dbReference>
<sequence length="710" mass="76940">MRRTGVLIWILWMGLFGFTSCTDRLEEVEEQYTGENEVWVRLIVSRPYSGKEVRSKAGNDRETEIDEIQLLVFEEGGYKYRVPGISITNSGTTTSFSARLLATDKTLDLYIVANATAAVLANEPQVGDTENEVRTKLQLGFPLGGNFTTLPMSGHYRLVSGLDANYRQEISGVSMLRAVARVDVLVGGITNFELTSIQAYRVNSRIQLIANQDLPVVTAPSIPVNSRMEVNTPVSAVSGNQAVSGLYLSESVSPAESERVNGATCVVVGGKYAGSGEVTYYRIDFDPDDTQGSFGQILRNHRYVFTIRSVAGPGWPSADEAASNRSAQINLDIQSWDESTTDMYFDTDHHFGVSTREVVLGSKQNAALTVQVDTDLSDYTFQWSDEQGNVSGTAAQSLTGSYFKVEKTNNGRHIVVTALQSNNSDSDERKAYFVINASRWRILMTIRQQIVDISGRTINMVSFRSYLGHLGENLLLPNISPESRGAGLQGILNNPANFGTGGTVICGGFNLLLTNVSASSINDAALALADVIYFNYVSNGDLRIDLSPVGRWLKASAKRVLILSFDSQGVNTPIMQEFLGSTPDLMQTSPKSGSYPLAGKSASDFFTDMGPFTVTPYTPVDANFKFQNYDVTHGEIGPGSAEGITPLLNGPGGGIVLGVDMSRRIIYIGDIDIFSANNSNSGINNSKGTINSNASKLIANLFAWVVGVVQ</sequence>